<feature type="domain" description="HTH tetR-type" evidence="5">
    <location>
        <begin position="23"/>
        <end position="83"/>
    </location>
</feature>
<organism evidence="6 7">
    <name type="scientific">Paeniglutamicibacter sulfureus</name>
    <dbReference type="NCBI Taxonomy" id="43666"/>
    <lineage>
        <taxon>Bacteria</taxon>
        <taxon>Bacillati</taxon>
        <taxon>Actinomycetota</taxon>
        <taxon>Actinomycetes</taxon>
        <taxon>Micrococcales</taxon>
        <taxon>Micrococcaceae</taxon>
        <taxon>Paeniglutamicibacter</taxon>
    </lineage>
</organism>
<accession>A0ABU2BIJ8</accession>
<gene>
    <name evidence="6" type="ORF">J2S64_001229</name>
</gene>
<evidence type="ECO:0000256" key="1">
    <source>
        <dbReference type="ARBA" id="ARBA00023015"/>
    </source>
</evidence>
<dbReference type="Pfam" id="PF00440">
    <property type="entry name" value="TetR_N"/>
    <property type="match status" value="1"/>
</dbReference>
<dbReference type="Proteomes" id="UP001183817">
    <property type="component" value="Unassembled WGS sequence"/>
</dbReference>
<dbReference type="PANTHER" id="PTHR30055:SF234">
    <property type="entry name" value="HTH-TYPE TRANSCRIPTIONAL REGULATOR BETI"/>
    <property type="match status" value="1"/>
</dbReference>
<sequence length="224" mass="24516">MKNSAIGVVGEPGTPPGLGARMLKTRLSISRNARELTAENGFAGFTVEELCARVGISRRTFFNYFATKLDAVFGHAEDGLPAEALERFMNARPVGTVGISPTLLADLVALVREQLRIDDAEIRGVHGFFTILHREPELLARMMKVGPERQAEFTAMVARREGVEADHSGIGMLAHALQFATHRAIERYLASPDGPSLEEEFLSVMHQTRELFGQPLLHGDPPAT</sequence>
<evidence type="ECO:0000256" key="2">
    <source>
        <dbReference type="ARBA" id="ARBA00023125"/>
    </source>
</evidence>
<evidence type="ECO:0000256" key="4">
    <source>
        <dbReference type="PROSITE-ProRule" id="PRU00335"/>
    </source>
</evidence>
<dbReference type="InterPro" id="IPR009057">
    <property type="entry name" value="Homeodomain-like_sf"/>
</dbReference>
<keyword evidence="2 4" id="KW-0238">DNA-binding</keyword>
<dbReference type="Pfam" id="PF17754">
    <property type="entry name" value="TetR_C_14"/>
    <property type="match status" value="1"/>
</dbReference>
<dbReference type="Gene3D" id="1.10.357.10">
    <property type="entry name" value="Tetracycline Repressor, domain 2"/>
    <property type="match status" value="1"/>
</dbReference>
<dbReference type="InterPro" id="IPR050109">
    <property type="entry name" value="HTH-type_TetR-like_transc_reg"/>
</dbReference>
<dbReference type="RefSeq" id="WP_310289063.1">
    <property type="nucleotide sequence ID" value="NZ_BAAAWO010000001.1"/>
</dbReference>
<dbReference type="PANTHER" id="PTHR30055">
    <property type="entry name" value="HTH-TYPE TRANSCRIPTIONAL REGULATOR RUTR"/>
    <property type="match status" value="1"/>
</dbReference>
<dbReference type="InterPro" id="IPR041347">
    <property type="entry name" value="MftR_C"/>
</dbReference>
<feature type="DNA-binding region" description="H-T-H motif" evidence="4">
    <location>
        <begin position="46"/>
        <end position="65"/>
    </location>
</feature>
<dbReference type="PROSITE" id="PS50977">
    <property type="entry name" value="HTH_TETR_2"/>
    <property type="match status" value="1"/>
</dbReference>
<dbReference type="SUPFAM" id="SSF46689">
    <property type="entry name" value="Homeodomain-like"/>
    <property type="match status" value="1"/>
</dbReference>
<dbReference type="EMBL" id="JAVDYI010000001">
    <property type="protein sequence ID" value="MDR7357538.1"/>
    <property type="molecule type" value="Genomic_DNA"/>
</dbReference>
<keyword evidence="7" id="KW-1185">Reference proteome</keyword>
<evidence type="ECO:0000259" key="5">
    <source>
        <dbReference type="PROSITE" id="PS50977"/>
    </source>
</evidence>
<evidence type="ECO:0000313" key="6">
    <source>
        <dbReference type="EMBL" id="MDR7357538.1"/>
    </source>
</evidence>
<evidence type="ECO:0000313" key="7">
    <source>
        <dbReference type="Proteomes" id="UP001183817"/>
    </source>
</evidence>
<proteinExistence type="predicted"/>
<dbReference type="InterPro" id="IPR001647">
    <property type="entry name" value="HTH_TetR"/>
</dbReference>
<comment type="caution">
    <text evidence="6">The sequence shown here is derived from an EMBL/GenBank/DDBJ whole genome shotgun (WGS) entry which is preliminary data.</text>
</comment>
<name>A0ABU2BIJ8_9MICC</name>
<keyword evidence="3" id="KW-0804">Transcription</keyword>
<reference evidence="6 7" key="1">
    <citation type="submission" date="2023-07" db="EMBL/GenBank/DDBJ databases">
        <title>Sequencing the genomes of 1000 actinobacteria strains.</title>
        <authorList>
            <person name="Klenk H.-P."/>
        </authorList>
    </citation>
    <scope>NUCLEOTIDE SEQUENCE [LARGE SCALE GENOMIC DNA]</scope>
    <source>
        <strain evidence="6 7">DSM 20167</strain>
    </source>
</reference>
<keyword evidence="1" id="KW-0805">Transcription regulation</keyword>
<evidence type="ECO:0000256" key="3">
    <source>
        <dbReference type="ARBA" id="ARBA00023163"/>
    </source>
</evidence>
<protein>
    <submittedName>
        <fullName evidence="6">AcrR family transcriptional regulator</fullName>
    </submittedName>
</protein>